<evidence type="ECO:0000259" key="8">
    <source>
        <dbReference type="SMART" id="SM00965"/>
    </source>
</evidence>
<accession>A0A9Q5DCM3</accession>
<dbReference type="InterPro" id="IPR036942">
    <property type="entry name" value="Beta-barrel_TonB_sf"/>
</dbReference>
<dbReference type="Proteomes" id="UP000281028">
    <property type="component" value="Unassembled WGS sequence"/>
</dbReference>
<evidence type="ECO:0000313" key="10">
    <source>
        <dbReference type="Proteomes" id="UP000281028"/>
    </source>
</evidence>
<gene>
    <name evidence="9" type="ORF">ECE50_015805</name>
</gene>
<dbReference type="InterPro" id="IPR037066">
    <property type="entry name" value="Plug_dom_sf"/>
</dbReference>
<protein>
    <submittedName>
        <fullName evidence="9">TonB-dependent receptor</fullName>
    </submittedName>
</protein>
<dbReference type="Pfam" id="PF07715">
    <property type="entry name" value="Plug"/>
    <property type="match status" value="1"/>
</dbReference>
<dbReference type="SUPFAM" id="SSF56935">
    <property type="entry name" value="Porins"/>
    <property type="match status" value="1"/>
</dbReference>
<evidence type="ECO:0000256" key="6">
    <source>
        <dbReference type="ARBA" id="ARBA00023237"/>
    </source>
</evidence>
<evidence type="ECO:0000256" key="2">
    <source>
        <dbReference type="ARBA" id="ARBA00022448"/>
    </source>
</evidence>
<name>A0A9Q5DCM3_9BACT</name>
<keyword evidence="4 7" id="KW-0812">Transmembrane</keyword>
<evidence type="ECO:0000256" key="5">
    <source>
        <dbReference type="ARBA" id="ARBA00023136"/>
    </source>
</evidence>
<keyword evidence="2 7" id="KW-0813">Transport</keyword>
<reference evidence="9" key="1">
    <citation type="submission" date="2020-05" db="EMBL/GenBank/DDBJ databases">
        <title>Chitinophaga laudate sp. nov., isolated from a tropical peat swamp.</title>
        <authorList>
            <person name="Goh C.B.S."/>
            <person name="Lee M.S."/>
            <person name="Parimannan S."/>
            <person name="Pasbakhsh P."/>
            <person name="Yule C.M."/>
            <person name="Rajandas H."/>
            <person name="Loke S."/>
            <person name="Croft L."/>
            <person name="Tan J.B.L."/>
        </authorList>
    </citation>
    <scope>NUCLEOTIDE SEQUENCE</scope>
    <source>
        <strain evidence="9">Mgbs1</strain>
    </source>
</reference>
<evidence type="ECO:0000256" key="7">
    <source>
        <dbReference type="PROSITE-ProRule" id="PRU01360"/>
    </source>
</evidence>
<evidence type="ECO:0000313" key="9">
    <source>
        <dbReference type="EMBL" id="NSL88305.1"/>
    </source>
</evidence>
<dbReference type="InterPro" id="IPR011662">
    <property type="entry name" value="Secretin/TonB_short_N"/>
</dbReference>
<dbReference type="InterPro" id="IPR008969">
    <property type="entry name" value="CarboxyPept-like_regulatory"/>
</dbReference>
<dbReference type="NCBIfam" id="TIGR04056">
    <property type="entry name" value="OMP_RagA_SusC"/>
    <property type="match status" value="1"/>
</dbReference>
<feature type="domain" description="Secretin/TonB short N-terminal" evidence="8">
    <location>
        <begin position="55"/>
        <end position="106"/>
    </location>
</feature>
<keyword evidence="3 7" id="KW-1134">Transmembrane beta strand</keyword>
<dbReference type="AlphaFoldDB" id="A0A9Q5DCM3"/>
<dbReference type="NCBIfam" id="TIGR04057">
    <property type="entry name" value="SusC_RagA_signa"/>
    <property type="match status" value="1"/>
</dbReference>
<comment type="subcellular location">
    <subcellularLocation>
        <location evidence="1 7">Cell outer membrane</location>
        <topology evidence="1 7">Multi-pass membrane protein</topology>
    </subcellularLocation>
</comment>
<dbReference type="SMART" id="SM00965">
    <property type="entry name" value="STN"/>
    <property type="match status" value="1"/>
</dbReference>
<keyword evidence="10" id="KW-1185">Reference proteome</keyword>
<keyword evidence="5 7" id="KW-0472">Membrane</keyword>
<dbReference type="Gene3D" id="2.40.170.20">
    <property type="entry name" value="TonB-dependent receptor, beta-barrel domain"/>
    <property type="match status" value="1"/>
</dbReference>
<comment type="caution">
    <text evidence="9">The sequence shown here is derived from an EMBL/GenBank/DDBJ whole genome shotgun (WGS) entry which is preliminary data.</text>
</comment>
<dbReference type="EMBL" id="RIAR02000001">
    <property type="protein sequence ID" value="NSL88305.1"/>
    <property type="molecule type" value="Genomic_DNA"/>
</dbReference>
<dbReference type="Gene3D" id="2.170.130.10">
    <property type="entry name" value="TonB-dependent receptor, plug domain"/>
    <property type="match status" value="1"/>
</dbReference>
<proteinExistence type="inferred from homology"/>
<dbReference type="InterPro" id="IPR039426">
    <property type="entry name" value="TonB-dep_rcpt-like"/>
</dbReference>
<keyword evidence="6 7" id="KW-0998">Cell outer membrane</keyword>
<evidence type="ECO:0000256" key="4">
    <source>
        <dbReference type="ARBA" id="ARBA00022692"/>
    </source>
</evidence>
<organism evidence="9 10">
    <name type="scientific">Chitinophaga solisilvae</name>
    <dbReference type="NCBI Taxonomy" id="1233460"/>
    <lineage>
        <taxon>Bacteria</taxon>
        <taxon>Pseudomonadati</taxon>
        <taxon>Bacteroidota</taxon>
        <taxon>Chitinophagia</taxon>
        <taxon>Chitinophagales</taxon>
        <taxon>Chitinophagaceae</taxon>
        <taxon>Chitinophaga</taxon>
    </lineage>
</organism>
<dbReference type="InterPro" id="IPR023997">
    <property type="entry name" value="TonB-dep_OMP_SusC/RagA_CS"/>
</dbReference>
<sequence length="1138" mass="124683">MRISVVQLLLLFTLTGMCYAMEGKSQSLLDNKVSITVQGQSLKTALLALEKQADVQFIYSSEVINVKRDVTITATGQPLRDVLASLLAGTGVGFEAVNKQIVLSYAASKQPFALQEAFPDGISRQEEKTIAGIVKGDDGTPLPGVTVLVKGTTNGTITDVNGHFKLNVKGDVTLVLTLVGYEKKETAAHAGNHNIAITLGISSQGLEEVVVIGYGSVKRKDITGAISSVKATDIPKSANTSIDQALSGRAAGLMATQPTGQPGAGVTMQIRGNASFASAGVLYVVDGVPVNGAADEPGSGNRYGGINRSPLNFLNPDDIESIEVLKDASSAAIYGARAGAGVILITTKRGKEGKARVGYTFSHAFQEPARFYDIMNKRDYMTERNRILHERWLRTNKIAPYGNVDPSAVDPFKPRYSQTEIDTAGPAQSAIDAVTQSGYMDQHNLSVSGGNDKTKFYVSGNYLNQEGVIKTSGYKRYTGRMNLDQLVGNKIKLSVNVNGSRSVSSNPAIGGGLFENSGIIVASFYHPPTVPLRNADGTYPLNPDYSNAPNPASFLEITDQTVGTRLLGAASATWDITKELSAKANFSFDQSNNKRSNYLPKSFLYGARTGGQANILENTANIGLLEYLLNYRKTFKDNSSLTAVGGYSYQVLQQEGFNASNQKFITDNFVFNNLGMGEFARPGVGSFKVRERWASYFARVTFDFRDKYLLMASLRRDGSSKFAENKKYGWFPSVSGAWKVSNEEFLRYSNIISFLKLRASFGSTGNSNIGGNAFSYYSPGKSYVFGNTQNTGVYLSQVANPDLTWETAREVNIGLDFSLFKDRISGTFEFFNKTISNLLSSRPLPSYFIVGSMSANIGKTQSRGFEFTLRSNNITTTNFVWNTDFNIARYRDTWKERDPLVVKTLAKYIGLHDPIRAIYSYQTDGILKVGEKVPDHMPGLMPGMVKVKDLNGYDDNGNLTGKPDGRLNSADQVYIGTQDPGYSFGFNNAFAYKQFDLNIFFYGQLQRTKLNTDLATAYDLESTLAQFGWNALSLVKDRWASDNQNSDRPSGLNNPYGSYTGNYFRENAWFIRCRNITLGYTAPASLLKKQHIISSVRLYLDAQNLFVISPYSGIDPELESFAAYPIQRSWIIGLNVSF</sequence>
<comment type="similarity">
    <text evidence="7">Belongs to the TonB-dependent receptor family.</text>
</comment>
<dbReference type="Gene3D" id="3.55.50.30">
    <property type="match status" value="1"/>
</dbReference>
<dbReference type="PROSITE" id="PS52016">
    <property type="entry name" value="TONB_DEPENDENT_REC_3"/>
    <property type="match status" value="1"/>
</dbReference>
<dbReference type="InterPro" id="IPR023996">
    <property type="entry name" value="TonB-dep_OMP_SusC/RagA"/>
</dbReference>
<keyword evidence="9" id="KW-0675">Receptor</keyword>
<dbReference type="SUPFAM" id="SSF49464">
    <property type="entry name" value="Carboxypeptidase regulatory domain-like"/>
    <property type="match status" value="1"/>
</dbReference>
<dbReference type="Pfam" id="PF13715">
    <property type="entry name" value="CarbopepD_reg_2"/>
    <property type="match status" value="1"/>
</dbReference>
<dbReference type="Pfam" id="PF07660">
    <property type="entry name" value="STN"/>
    <property type="match status" value="1"/>
</dbReference>
<dbReference type="OrthoDB" id="9768177at2"/>
<evidence type="ECO:0000256" key="1">
    <source>
        <dbReference type="ARBA" id="ARBA00004571"/>
    </source>
</evidence>
<dbReference type="InterPro" id="IPR012910">
    <property type="entry name" value="Plug_dom"/>
</dbReference>
<dbReference type="Gene3D" id="2.60.40.1120">
    <property type="entry name" value="Carboxypeptidase-like, regulatory domain"/>
    <property type="match status" value="1"/>
</dbReference>
<dbReference type="GO" id="GO:0009279">
    <property type="term" value="C:cell outer membrane"/>
    <property type="evidence" value="ECO:0007669"/>
    <property type="project" value="UniProtKB-SubCell"/>
</dbReference>
<evidence type="ECO:0000256" key="3">
    <source>
        <dbReference type="ARBA" id="ARBA00022452"/>
    </source>
</evidence>